<dbReference type="InterPro" id="IPR049560">
    <property type="entry name" value="MeTrfase_RsmB-F_NOP2_cat"/>
</dbReference>
<comment type="similarity">
    <text evidence="5">Belongs to the class I-like SAM-binding methyltransferase superfamily. RsmB/NOP family.</text>
</comment>
<keyword evidence="4 5" id="KW-0694">RNA-binding</keyword>
<accession>A0AAD8YM44</accession>
<evidence type="ECO:0000313" key="8">
    <source>
        <dbReference type="EMBL" id="KAK1747740.1"/>
    </source>
</evidence>
<keyword evidence="2 5" id="KW-0808">Transferase</keyword>
<dbReference type="GO" id="GO:0003723">
    <property type="term" value="F:RNA binding"/>
    <property type="evidence" value="ECO:0007669"/>
    <property type="project" value="UniProtKB-UniRule"/>
</dbReference>
<dbReference type="GO" id="GO:0008173">
    <property type="term" value="F:RNA methyltransferase activity"/>
    <property type="evidence" value="ECO:0007669"/>
    <property type="project" value="InterPro"/>
</dbReference>
<keyword evidence="1 5" id="KW-0489">Methyltransferase</keyword>
<feature type="binding site" evidence="5">
    <location>
        <begin position="232"/>
        <end position="238"/>
    </location>
    <ligand>
        <name>S-adenosyl-L-methionine</name>
        <dbReference type="ChEBI" id="CHEBI:59789"/>
    </ligand>
</feature>
<feature type="compositionally biased region" description="Basic and acidic residues" evidence="6">
    <location>
        <begin position="554"/>
        <end position="571"/>
    </location>
</feature>
<dbReference type="PRINTS" id="PR02008">
    <property type="entry name" value="RCMTFAMILY"/>
</dbReference>
<evidence type="ECO:0000256" key="6">
    <source>
        <dbReference type="SAM" id="MobiDB-lite"/>
    </source>
</evidence>
<evidence type="ECO:0000313" key="9">
    <source>
        <dbReference type="Proteomes" id="UP001224775"/>
    </source>
</evidence>
<evidence type="ECO:0000256" key="5">
    <source>
        <dbReference type="PROSITE-ProRule" id="PRU01023"/>
    </source>
</evidence>
<dbReference type="InterPro" id="IPR001678">
    <property type="entry name" value="MeTrfase_RsmB-F_NOP2_dom"/>
</dbReference>
<dbReference type="InterPro" id="IPR029063">
    <property type="entry name" value="SAM-dependent_MTases_sf"/>
</dbReference>
<feature type="binding site" evidence="5">
    <location>
        <position position="310"/>
    </location>
    <ligand>
        <name>S-adenosyl-L-methionine</name>
        <dbReference type="ChEBI" id="CHEBI:59789"/>
    </ligand>
</feature>
<evidence type="ECO:0000256" key="4">
    <source>
        <dbReference type="ARBA" id="ARBA00022884"/>
    </source>
</evidence>
<proteinExistence type="inferred from homology"/>
<dbReference type="EC" id="2.1.1.-" evidence="8"/>
<dbReference type="PANTHER" id="PTHR22807:SF4">
    <property type="entry name" value="28S RRNA (CYTOSINE-C(5))-METHYLTRANSFERASE"/>
    <property type="match status" value="1"/>
</dbReference>
<keyword evidence="3 5" id="KW-0949">S-adenosyl-L-methionine</keyword>
<feature type="active site" description="Nucleophile" evidence="5">
    <location>
        <position position="384"/>
    </location>
</feature>
<dbReference type="PANTHER" id="PTHR22807">
    <property type="entry name" value="NOP2 YEAST -RELATED NOL1/NOP2/FMU SUN DOMAIN-CONTAINING"/>
    <property type="match status" value="1"/>
</dbReference>
<feature type="compositionally biased region" description="Basic and acidic residues" evidence="6">
    <location>
        <begin position="500"/>
        <end position="517"/>
    </location>
</feature>
<evidence type="ECO:0000259" key="7">
    <source>
        <dbReference type="PROSITE" id="PS51686"/>
    </source>
</evidence>
<evidence type="ECO:0000256" key="2">
    <source>
        <dbReference type="ARBA" id="ARBA00022679"/>
    </source>
</evidence>
<dbReference type="Gene3D" id="3.30.70.1170">
    <property type="entry name" value="Sun protein, domain 3"/>
    <property type="match status" value="1"/>
</dbReference>
<evidence type="ECO:0000256" key="3">
    <source>
        <dbReference type="ARBA" id="ARBA00022691"/>
    </source>
</evidence>
<comment type="caution">
    <text evidence="8">The sequence shown here is derived from an EMBL/GenBank/DDBJ whole genome shotgun (WGS) entry which is preliminary data.</text>
</comment>
<reference evidence="8" key="1">
    <citation type="submission" date="2023-06" db="EMBL/GenBank/DDBJ databases">
        <title>Survivors Of The Sea: Transcriptome response of Skeletonema marinoi to long-term dormancy.</title>
        <authorList>
            <person name="Pinder M.I.M."/>
            <person name="Kourtchenko O."/>
            <person name="Robertson E.K."/>
            <person name="Larsson T."/>
            <person name="Maumus F."/>
            <person name="Osuna-Cruz C.M."/>
            <person name="Vancaester E."/>
            <person name="Stenow R."/>
            <person name="Vandepoele K."/>
            <person name="Ploug H."/>
            <person name="Bruchert V."/>
            <person name="Godhe A."/>
            <person name="Topel M."/>
        </authorList>
    </citation>
    <scope>NUCLEOTIDE SEQUENCE</scope>
    <source>
        <strain evidence="8">R05AC</strain>
    </source>
</reference>
<feature type="domain" description="SAM-dependent MTase RsmB/NOP-type" evidence="7">
    <location>
        <begin position="128"/>
        <end position="464"/>
    </location>
</feature>
<name>A0AAD8YM44_9STRA</name>
<feature type="binding site" evidence="5">
    <location>
        <position position="330"/>
    </location>
    <ligand>
        <name>S-adenosyl-L-methionine</name>
        <dbReference type="ChEBI" id="CHEBI:59789"/>
    </ligand>
</feature>
<dbReference type="InterPro" id="IPR049561">
    <property type="entry name" value="NSUN5_7_fdxn-like"/>
</dbReference>
<dbReference type="EMBL" id="JATAAI010000002">
    <property type="protein sequence ID" value="KAK1747740.1"/>
    <property type="molecule type" value="Genomic_DNA"/>
</dbReference>
<dbReference type="AlphaFoldDB" id="A0AAD8YM44"/>
<dbReference type="Pfam" id="PF01189">
    <property type="entry name" value="Methyltr_RsmB-F"/>
    <property type="match status" value="1"/>
</dbReference>
<evidence type="ECO:0000256" key="1">
    <source>
        <dbReference type="ARBA" id="ARBA00022603"/>
    </source>
</evidence>
<organism evidence="8 9">
    <name type="scientific">Skeletonema marinoi</name>
    <dbReference type="NCBI Taxonomy" id="267567"/>
    <lineage>
        <taxon>Eukaryota</taxon>
        <taxon>Sar</taxon>
        <taxon>Stramenopiles</taxon>
        <taxon>Ochrophyta</taxon>
        <taxon>Bacillariophyta</taxon>
        <taxon>Coscinodiscophyceae</taxon>
        <taxon>Thalassiosirophycidae</taxon>
        <taxon>Thalassiosirales</taxon>
        <taxon>Skeletonemataceae</taxon>
        <taxon>Skeletonema</taxon>
        <taxon>Skeletonema marinoi-dohrnii complex</taxon>
    </lineage>
</organism>
<dbReference type="Pfam" id="PF21148">
    <property type="entry name" value="NSUN5_fdxn-like"/>
    <property type="match status" value="1"/>
</dbReference>
<dbReference type="GO" id="GO:0070475">
    <property type="term" value="P:rRNA base methylation"/>
    <property type="evidence" value="ECO:0007669"/>
    <property type="project" value="TreeGrafter"/>
</dbReference>
<dbReference type="InterPro" id="IPR023267">
    <property type="entry name" value="RCMT"/>
</dbReference>
<feature type="binding site" evidence="5">
    <location>
        <position position="280"/>
    </location>
    <ligand>
        <name>S-adenosyl-L-methionine</name>
        <dbReference type="ChEBI" id="CHEBI:59789"/>
    </ligand>
</feature>
<feature type="compositionally biased region" description="Basic residues" evidence="6">
    <location>
        <begin position="537"/>
        <end position="551"/>
    </location>
</feature>
<dbReference type="Gene3D" id="3.40.50.150">
    <property type="entry name" value="Vaccinia Virus protein VP39"/>
    <property type="match status" value="1"/>
</dbReference>
<sequence>MSKNTSPYYAAGTLLNTYLQHRNRGLKSIAFDSGGNNVPSSSSYATVAKTIQHLPAINSILNADNKKLSKAIDFDSYKNKGLAYVMIYELLFSKFQKIRGGGQIKRMIVKHEKELRREADEYTSKNPSLGDPSSNFPRYVRVNVMHSTVADVVNILQEELTKASSEEGNSTVYADAHVPDLLVLPPNASSWLHHDSELVKSGKIILQDKSSCFSALVCASSGDFCGDYIDACSAPGNKTSHLAALLHASFAADDEDEPPKKKKKKKGNTNKIQSTVFACERSSTRFDTLKSRMDQLVSSSSVAVEPTHGDFLKIDPSDPKYANVRAIMLDPSCSGSGIVNAPDRSTTQNSDEKNRIQSLANFQTVALKHSMSFPQVERVVYSTCSVHDEENEMVVSNALAEMNSGKEDGSEWKLVAPQCLQHWPRRGKEGVGGLSKYQADCLIRCDGLDGDETNGFFVSYFERTRVSNDTSSVQSSETTCNASIGIPLYDGQYKKVVESEAPKKIEKDPKQTEESKSKGAKCTNATQSNNKAAEKSAKKRAKKLAWKKKQALQKGERMKKKEALAAKSKEE</sequence>
<protein>
    <submittedName>
        <fullName evidence="8">RNA (C5-cytosine) methyltransferase</fullName>
        <ecNumber evidence="8">2.1.1.-</ecNumber>
    </submittedName>
</protein>
<keyword evidence="9" id="KW-1185">Reference proteome</keyword>
<dbReference type="GO" id="GO:0005730">
    <property type="term" value="C:nucleolus"/>
    <property type="evidence" value="ECO:0007669"/>
    <property type="project" value="TreeGrafter"/>
</dbReference>
<dbReference type="Proteomes" id="UP001224775">
    <property type="component" value="Unassembled WGS sequence"/>
</dbReference>
<feature type="region of interest" description="Disordered" evidence="6">
    <location>
        <begin position="500"/>
        <end position="571"/>
    </location>
</feature>
<dbReference type="Pfam" id="PF21153">
    <property type="entry name" value="NSUN5_N"/>
    <property type="match status" value="1"/>
</dbReference>
<dbReference type="InterPro" id="IPR048889">
    <property type="entry name" value="NSUN5_RCM1_N"/>
</dbReference>
<gene>
    <name evidence="8" type="ORF">QTG54_001703</name>
</gene>
<dbReference type="PROSITE" id="PS51686">
    <property type="entry name" value="SAM_MT_RSMB_NOP"/>
    <property type="match status" value="1"/>
</dbReference>
<dbReference type="SUPFAM" id="SSF53335">
    <property type="entry name" value="S-adenosyl-L-methionine-dependent methyltransferases"/>
    <property type="match status" value="1"/>
</dbReference>